<evidence type="ECO:0000313" key="3">
    <source>
        <dbReference type="Proteomes" id="UP000663825"/>
    </source>
</evidence>
<comment type="caution">
    <text evidence="1">The sequence shown here is derived from an EMBL/GenBank/DDBJ whole genome shotgun (WGS) entry which is preliminary data.</text>
</comment>
<accession>A0A817XWL3</accession>
<sequence>MLANYATTNSNGNRHFTSMDGIINYIVFSTCTSLMETLSQIVNKLKNDKNQNEFELLLLLLQQQLLLINGLSTHGADLDIVISSHTPKMTMLTGVGKQISNLRSIPGYYWEFSIGDNSFGGVALLIQHSIKSKVIEKAENFLFLEIQTTNDTAVH</sequence>
<gene>
    <name evidence="1" type="ORF">TIS948_LOCUS25085</name>
    <name evidence="2" type="ORF">UJA718_LOCUS15684</name>
</gene>
<dbReference type="Proteomes" id="UP000663873">
    <property type="component" value="Unassembled WGS sequence"/>
</dbReference>
<proteinExistence type="predicted"/>
<keyword evidence="4" id="KW-1185">Reference proteome</keyword>
<dbReference type="EMBL" id="CAJOBP010002337">
    <property type="protein sequence ID" value="CAF4349300.1"/>
    <property type="molecule type" value="Genomic_DNA"/>
</dbReference>
<dbReference type="OrthoDB" id="7474049at2759"/>
<protein>
    <submittedName>
        <fullName evidence="1">Uncharacterized protein</fullName>
    </submittedName>
</protein>
<reference evidence="1" key="1">
    <citation type="submission" date="2021-02" db="EMBL/GenBank/DDBJ databases">
        <authorList>
            <person name="Nowell W R."/>
        </authorList>
    </citation>
    <scope>NUCLEOTIDE SEQUENCE</scope>
</reference>
<evidence type="ECO:0000313" key="4">
    <source>
        <dbReference type="Proteomes" id="UP000663873"/>
    </source>
</evidence>
<dbReference type="EMBL" id="CAJNXB010004342">
    <property type="protein sequence ID" value="CAF3371329.1"/>
    <property type="molecule type" value="Genomic_DNA"/>
</dbReference>
<dbReference type="Proteomes" id="UP000663825">
    <property type="component" value="Unassembled WGS sequence"/>
</dbReference>
<evidence type="ECO:0000313" key="2">
    <source>
        <dbReference type="EMBL" id="CAF4349300.1"/>
    </source>
</evidence>
<dbReference type="AlphaFoldDB" id="A0A817XWL3"/>
<organism evidence="1 3">
    <name type="scientific">Rotaria socialis</name>
    <dbReference type="NCBI Taxonomy" id="392032"/>
    <lineage>
        <taxon>Eukaryota</taxon>
        <taxon>Metazoa</taxon>
        <taxon>Spiralia</taxon>
        <taxon>Gnathifera</taxon>
        <taxon>Rotifera</taxon>
        <taxon>Eurotatoria</taxon>
        <taxon>Bdelloidea</taxon>
        <taxon>Philodinida</taxon>
        <taxon>Philodinidae</taxon>
        <taxon>Rotaria</taxon>
    </lineage>
</organism>
<evidence type="ECO:0000313" key="1">
    <source>
        <dbReference type="EMBL" id="CAF3371329.1"/>
    </source>
</evidence>
<name>A0A817XWL3_9BILA</name>